<dbReference type="InterPro" id="IPR015655">
    <property type="entry name" value="PP2C"/>
</dbReference>
<dbReference type="InterPro" id="IPR000222">
    <property type="entry name" value="PP2C_BS"/>
</dbReference>
<feature type="domain" description="PPM-type phosphatase" evidence="5">
    <location>
        <begin position="1"/>
        <end position="140"/>
    </location>
</feature>
<dbReference type="InterPro" id="IPR001932">
    <property type="entry name" value="PPM-type_phosphatase-like_dom"/>
</dbReference>
<evidence type="ECO:0000256" key="3">
    <source>
        <dbReference type="ARBA" id="ARBA00022912"/>
    </source>
</evidence>
<dbReference type="PANTHER" id="PTHR47992">
    <property type="entry name" value="PROTEIN PHOSPHATASE"/>
    <property type="match status" value="1"/>
</dbReference>
<dbReference type="GO" id="GO:0004722">
    <property type="term" value="F:protein serine/threonine phosphatase activity"/>
    <property type="evidence" value="ECO:0007669"/>
    <property type="project" value="InterPro"/>
</dbReference>
<dbReference type="SMART" id="SM00332">
    <property type="entry name" value="PP2Cc"/>
    <property type="match status" value="1"/>
</dbReference>
<evidence type="ECO:0000256" key="2">
    <source>
        <dbReference type="ARBA" id="ARBA00022801"/>
    </source>
</evidence>
<keyword evidence="2 4" id="KW-0378">Hydrolase</keyword>
<dbReference type="SUPFAM" id="SSF81606">
    <property type="entry name" value="PP2C-like"/>
    <property type="match status" value="1"/>
</dbReference>
<protein>
    <submittedName>
        <fullName evidence="6">Protein phosphatase 2C</fullName>
    </submittedName>
</protein>
<evidence type="ECO:0000313" key="6">
    <source>
        <dbReference type="EMBL" id="JAP94374.1"/>
    </source>
</evidence>
<keyword evidence="1" id="KW-0479">Metal-binding</keyword>
<gene>
    <name evidence="6" type="ORF">TPC1_12992</name>
</gene>
<dbReference type="Gene3D" id="3.60.40.10">
    <property type="entry name" value="PPM-type phosphatase domain"/>
    <property type="match status" value="1"/>
</dbReference>
<dbReference type="CDD" id="cd00143">
    <property type="entry name" value="PP2Cc"/>
    <property type="match status" value="1"/>
</dbReference>
<dbReference type="PROSITE" id="PS01032">
    <property type="entry name" value="PPM_1"/>
    <property type="match status" value="1"/>
</dbReference>
<evidence type="ECO:0000256" key="1">
    <source>
        <dbReference type="ARBA" id="ARBA00022723"/>
    </source>
</evidence>
<accession>A0A146KER6</accession>
<dbReference type="InterPro" id="IPR036457">
    <property type="entry name" value="PPM-type-like_dom_sf"/>
</dbReference>
<proteinExistence type="inferred from homology"/>
<dbReference type="PROSITE" id="PS51746">
    <property type="entry name" value="PPM_2"/>
    <property type="match status" value="1"/>
</dbReference>
<feature type="non-terminal residue" evidence="6">
    <location>
        <position position="1"/>
    </location>
</feature>
<reference evidence="6" key="1">
    <citation type="submission" date="2015-07" db="EMBL/GenBank/DDBJ databases">
        <title>Adaptation to a free-living lifestyle via gene acquisitions in the diplomonad Trepomonas sp. PC1.</title>
        <authorList>
            <person name="Xu F."/>
            <person name="Jerlstrom-Hultqvist J."/>
            <person name="Kolisko M."/>
            <person name="Simpson A.G.B."/>
            <person name="Roger A.J."/>
            <person name="Svard S.G."/>
            <person name="Andersson J.O."/>
        </authorList>
    </citation>
    <scope>NUCLEOTIDE SEQUENCE</scope>
    <source>
        <strain evidence="6">PC1</strain>
    </source>
</reference>
<organism evidence="6">
    <name type="scientific">Trepomonas sp. PC1</name>
    <dbReference type="NCBI Taxonomy" id="1076344"/>
    <lineage>
        <taxon>Eukaryota</taxon>
        <taxon>Metamonada</taxon>
        <taxon>Diplomonadida</taxon>
        <taxon>Hexamitidae</taxon>
        <taxon>Hexamitinae</taxon>
        <taxon>Trepomonas</taxon>
    </lineage>
</organism>
<comment type="similarity">
    <text evidence="4">Belongs to the PP2C family.</text>
</comment>
<evidence type="ECO:0000256" key="4">
    <source>
        <dbReference type="RuleBase" id="RU003465"/>
    </source>
</evidence>
<dbReference type="AlphaFoldDB" id="A0A146KER6"/>
<dbReference type="EMBL" id="GDID01002232">
    <property type="protein sequence ID" value="JAP94374.1"/>
    <property type="molecule type" value="Transcribed_RNA"/>
</dbReference>
<dbReference type="Pfam" id="PF00481">
    <property type="entry name" value="PP2C"/>
    <property type="match status" value="1"/>
</dbReference>
<feature type="non-terminal residue" evidence="6">
    <location>
        <position position="140"/>
    </location>
</feature>
<evidence type="ECO:0000259" key="5">
    <source>
        <dbReference type="PROSITE" id="PS51746"/>
    </source>
</evidence>
<sequence length="140" mass="15394">GFSSLTGTRPTNEDTEIIECIETQDVHLTIIAVFDGHGGQQASLYCKENFMSLFKAYLREFGVCEAIQKVCSQLDAEFCDLNSQAGTTATIAVYDLKNQQVVTANIGDSRTILSFSNQFFATKDHKPSDEAEKARIEQAG</sequence>
<keyword evidence="3 4" id="KW-0904">Protein phosphatase</keyword>
<name>A0A146KER6_9EUKA</name>
<dbReference type="GO" id="GO:0046872">
    <property type="term" value="F:metal ion binding"/>
    <property type="evidence" value="ECO:0007669"/>
    <property type="project" value="UniProtKB-KW"/>
</dbReference>